<accession>A0ABX1U400</accession>
<dbReference type="Proteomes" id="UP000749010">
    <property type="component" value="Unassembled WGS sequence"/>
</dbReference>
<sequence>MAVMLDIDPHRADSRRAQAEMIGGPLAAGYELTALAMVNGAATLTEPASEVSILARLLRDLGNQELVVTTTLTDDSTAQTVILTFERYSTTGTGLLLRRRDLIDGVRLAIAITATLDGAAVDPADLDDWLALDLMRGHMAHVSTLLAFEHQRLRRHLAAALAARTIPGAEGGLLDRIGSELGVPRLDSRFVFTAGTLSSIVADTEADAAYRARMAPYRAHVFPTPGAVRAALRTIDSAFDIEERTMGFEGAFRLVAFADTAANATAMRTAAFAHLRDSVLINPGDTSAAPANASAAVIARTALRDRLRAAFGVAANASVAIAPALARALDRLAELFAGIGYGGPVVLVQGQTDAGGARYELGLGARLQVPATFLADLDAAIVAADASQLGAYERGVAALHALAPAERAQLDQLLGVVGFSTTLQLDDTNLYVSHLRTGSMEIDGNAAVDLPAQGNASTTLTARELVPTTQMALAQALSEAASTAAVTGAAMAGNAILPLMAGLVAHDASYRDRILPPRFSLADQTALGASLAMADPALIAGLQIDAADAAQLVAGDAGSWDALLNLSFALADLGIPAMAVVVTPAQEVIIIASSAPLPSLGANLTLRRTLARRWGTADLSTGTGGAFGSDSAETYTISASTPGLWCVALMSYRRLDQPDPMEIRPALPLGTEIDYTAYERMMNLLLLLRPLGVAVNSWRIRQRHVRLDPAAPQAALNLSAARSFRRYRQDRFARPIAPSTPGDSNG</sequence>
<name>A0ABX1U400_9PROT</name>
<proteinExistence type="predicted"/>
<comment type="caution">
    <text evidence="1">The sequence shown here is derived from an EMBL/GenBank/DDBJ whole genome shotgun (WGS) entry which is preliminary data.</text>
</comment>
<evidence type="ECO:0000313" key="1">
    <source>
        <dbReference type="EMBL" id="NMQ29755.1"/>
    </source>
</evidence>
<dbReference type="EMBL" id="SPMY01000068">
    <property type="protein sequence ID" value="NMQ29755.1"/>
    <property type="molecule type" value="Genomic_DNA"/>
</dbReference>
<protein>
    <submittedName>
        <fullName evidence="1">Uncharacterized protein</fullName>
    </submittedName>
</protein>
<dbReference type="RefSeq" id="WP_169068209.1">
    <property type="nucleotide sequence ID" value="NZ_SPMY01000068.1"/>
</dbReference>
<organism evidence="1 2">
    <name type="scientific">Candidatus Accumulibacter phosphatis</name>
    <dbReference type="NCBI Taxonomy" id="327160"/>
    <lineage>
        <taxon>Bacteria</taxon>
        <taxon>Pseudomonadati</taxon>
        <taxon>Pseudomonadota</taxon>
        <taxon>Betaproteobacteria</taxon>
        <taxon>Candidatus Accumulibacter</taxon>
    </lineage>
</organism>
<reference evidence="1 2" key="1">
    <citation type="submission" date="2019-03" db="EMBL/GenBank/DDBJ databases">
        <title>Metabolic reconstructions from genomes of highly enriched 'Candidatus Accumulibacter' and 'Candidatus Competibacter' bioreactor populations.</title>
        <authorList>
            <person name="Annavajhala M.K."/>
            <person name="Welles L."/>
            <person name="Abbas B."/>
            <person name="Sorokin D."/>
            <person name="Park H."/>
            <person name="Van Loosdrecht M."/>
            <person name="Chandran K."/>
        </authorList>
    </citation>
    <scope>NUCLEOTIDE SEQUENCE [LARGE SCALE GENOMIC DNA]</scope>
    <source>
        <strain evidence="1 2">SBR_S</strain>
    </source>
</reference>
<evidence type="ECO:0000313" key="2">
    <source>
        <dbReference type="Proteomes" id="UP000749010"/>
    </source>
</evidence>
<keyword evidence="2" id="KW-1185">Reference proteome</keyword>
<gene>
    <name evidence="1" type="ORF">E4Q23_19480</name>
</gene>